<feature type="region of interest" description="Disordered" evidence="5">
    <location>
        <begin position="360"/>
        <end position="413"/>
    </location>
</feature>
<evidence type="ECO:0000313" key="8">
    <source>
        <dbReference type="EMBL" id="CUR61565.1"/>
    </source>
</evidence>
<feature type="compositionally biased region" description="Pro residues" evidence="5">
    <location>
        <begin position="310"/>
        <end position="322"/>
    </location>
</feature>
<dbReference type="InterPro" id="IPR008271">
    <property type="entry name" value="Ser/Thr_kinase_AS"/>
</dbReference>
<feature type="transmembrane region" description="Helical" evidence="6">
    <location>
        <begin position="334"/>
        <end position="355"/>
    </location>
</feature>
<dbReference type="InterPro" id="IPR000719">
    <property type="entry name" value="Prot_kinase_dom"/>
</dbReference>
<keyword evidence="3" id="KW-0418">Kinase</keyword>
<gene>
    <name evidence="8" type="ORF">NOCA1260003</name>
</gene>
<keyword evidence="6" id="KW-0472">Membrane</keyword>
<feature type="compositionally biased region" description="Acidic residues" evidence="5">
    <location>
        <begin position="386"/>
        <end position="396"/>
    </location>
</feature>
<reference evidence="8" key="1">
    <citation type="submission" date="2015-08" db="EMBL/GenBank/DDBJ databases">
        <authorList>
            <person name="Babu N.S."/>
            <person name="Beckwith C.J."/>
            <person name="Beseler K.G."/>
            <person name="Brison A."/>
            <person name="Carone J.V."/>
            <person name="Caskin T.P."/>
            <person name="Diamond M."/>
            <person name="Durham M.E."/>
            <person name="Foxe J.M."/>
            <person name="Go M."/>
            <person name="Henderson B.A."/>
            <person name="Jones I.B."/>
            <person name="McGettigan J.A."/>
            <person name="Micheletti S.J."/>
            <person name="Nasrallah M.E."/>
            <person name="Ortiz D."/>
            <person name="Piller C.R."/>
            <person name="Privatt S.R."/>
            <person name="Schneider S.L."/>
            <person name="Sharp S."/>
            <person name="Smith T.C."/>
            <person name="Stanton J.D."/>
            <person name="Ullery H.E."/>
            <person name="Wilson R.J."/>
            <person name="Serrano M.G."/>
            <person name="Buck G."/>
            <person name="Lee V."/>
            <person name="Wang Y."/>
            <person name="Carvalho R."/>
            <person name="Voegtly L."/>
            <person name="Shi R."/>
            <person name="Duckworth R."/>
            <person name="Johnson A."/>
            <person name="Loviza R."/>
            <person name="Walstead R."/>
            <person name="Shah Z."/>
            <person name="Kiflezghi M."/>
            <person name="Wade K."/>
            <person name="Ball S.L."/>
            <person name="Bradley K.W."/>
            <person name="Asai D.J."/>
            <person name="Bowman C.A."/>
            <person name="Russell D.A."/>
            <person name="Pope W.H."/>
            <person name="Jacobs-Sera D."/>
            <person name="Hendrix R.W."/>
            <person name="Hatfull G.F."/>
        </authorList>
    </citation>
    <scope>NUCLEOTIDE SEQUENCE</scope>
</reference>
<evidence type="ECO:0000256" key="5">
    <source>
        <dbReference type="SAM" id="MobiDB-lite"/>
    </source>
</evidence>
<keyword evidence="1" id="KW-0808">Transferase</keyword>
<dbReference type="GO" id="GO:0004674">
    <property type="term" value="F:protein serine/threonine kinase activity"/>
    <property type="evidence" value="ECO:0007669"/>
    <property type="project" value="TreeGrafter"/>
</dbReference>
<keyword evidence="6" id="KW-0812">Transmembrane</keyword>
<protein>
    <recommendedName>
        <fullName evidence="7">Protein kinase domain-containing protein</fullName>
    </recommendedName>
</protein>
<dbReference type="GO" id="GO:0005524">
    <property type="term" value="F:ATP binding"/>
    <property type="evidence" value="ECO:0007669"/>
    <property type="project" value="UniProtKB-KW"/>
</dbReference>
<feature type="region of interest" description="Disordered" evidence="5">
    <location>
        <begin position="259"/>
        <end position="331"/>
    </location>
</feature>
<keyword evidence="2" id="KW-0547">Nucleotide-binding</keyword>
<evidence type="ECO:0000256" key="4">
    <source>
        <dbReference type="ARBA" id="ARBA00022840"/>
    </source>
</evidence>
<feature type="compositionally biased region" description="Polar residues" evidence="5">
    <location>
        <begin position="366"/>
        <end position="379"/>
    </location>
</feature>
<dbReference type="SMART" id="SM00220">
    <property type="entry name" value="S_TKc"/>
    <property type="match status" value="1"/>
</dbReference>
<evidence type="ECO:0000256" key="1">
    <source>
        <dbReference type="ARBA" id="ARBA00022679"/>
    </source>
</evidence>
<dbReference type="Pfam" id="PF00069">
    <property type="entry name" value="Pkinase"/>
    <property type="match status" value="1"/>
</dbReference>
<dbReference type="PANTHER" id="PTHR43289">
    <property type="entry name" value="MITOGEN-ACTIVATED PROTEIN KINASE KINASE KINASE 20-RELATED"/>
    <property type="match status" value="1"/>
</dbReference>
<evidence type="ECO:0000256" key="3">
    <source>
        <dbReference type="ARBA" id="ARBA00022777"/>
    </source>
</evidence>
<dbReference type="InterPro" id="IPR011009">
    <property type="entry name" value="Kinase-like_dom_sf"/>
</dbReference>
<dbReference type="EMBL" id="CZKB01000019">
    <property type="protein sequence ID" value="CUR61565.1"/>
    <property type="molecule type" value="Genomic_DNA"/>
</dbReference>
<dbReference type="CDD" id="cd14014">
    <property type="entry name" value="STKc_PknB_like"/>
    <property type="match status" value="1"/>
</dbReference>
<keyword evidence="6" id="KW-1133">Transmembrane helix</keyword>
<dbReference type="PANTHER" id="PTHR43289:SF6">
    <property type="entry name" value="SERINE_THREONINE-PROTEIN KINASE NEKL-3"/>
    <property type="match status" value="1"/>
</dbReference>
<proteinExistence type="predicted"/>
<keyword evidence="4" id="KW-0067">ATP-binding</keyword>
<dbReference type="PROSITE" id="PS00108">
    <property type="entry name" value="PROTEIN_KINASE_ST"/>
    <property type="match status" value="1"/>
</dbReference>
<organism evidence="8">
    <name type="scientific">metagenome</name>
    <dbReference type="NCBI Taxonomy" id="256318"/>
    <lineage>
        <taxon>unclassified sequences</taxon>
        <taxon>metagenomes</taxon>
    </lineage>
</organism>
<dbReference type="SUPFAM" id="SSF56112">
    <property type="entry name" value="Protein kinase-like (PK-like)"/>
    <property type="match status" value="1"/>
</dbReference>
<dbReference type="PROSITE" id="PS50011">
    <property type="entry name" value="PROTEIN_KINASE_DOM"/>
    <property type="match status" value="1"/>
</dbReference>
<feature type="domain" description="Protein kinase" evidence="7">
    <location>
        <begin position="6"/>
        <end position="271"/>
    </location>
</feature>
<dbReference type="Gene3D" id="1.10.510.10">
    <property type="entry name" value="Transferase(Phosphotransferase) domain 1"/>
    <property type="match status" value="1"/>
</dbReference>
<evidence type="ECO:0000256" key="6">
    <source>
        <dbReference type="SAM" id="Phobius"/>
    </source>
</evidence>
<dbReference type="Gene3D" id="3.30.200.20">
    <property type="entry name" value="Phosphorylase Kinase, domain 1"/>
    <property type="match status" value="1"/>
</dbReference>
<accession>A0A2P2CHS3</accession>
<dbReference type="AlphaFoldDB" id="A0A2P2CHS3"/>
<sequence length="511" mass="53237">MIAGRYTLEREIGRGGAGSVHLAHDKLLDRSVAIKRIGLLPGTTGQDIARAEREARLAAGINHPHVVSIFDLVKDADCYWLVMELVRGRTLAEVVTAEGPLPVTRAAGIVAQAADALVQAERAGIVHRDVKPGNIMVDDDNHTKLGDFGIARAGTDAALTQTGFITGSPAYIAPEVASGAPATAASDVWSLGGTLFYALTGRAPYDVGDNVMGGLYKIVHDEPPRLPEDHPLAGLLAVMMAKDPADRWPVEKVRDDLRGAARGNPSTAPALAPPPGTSPDATMPLSAAPLAVSGDGADAEPTRTSSVPVTPVPPVAPPPGPPSDGRDEPSRRPLGWVAAVVALVVVAGLAAWVLWPGDGERPSGDAGTTASEQPSASDKPSTSEEPSQEPSEESTPSEDPSSEPPPAAADGNPAEMRTFVEGYFSTVTSDPEATWTMLTPEFQAASGGYERYAGFWSTIASASPGKIKADPKALTASYTIDYVTTSGETRTEQVTLQLEKQGEEYLIAGEG</sequence>
<evidence type="ECO:0000259" key="7">
    <source>
        <dbReference type="PROSITE" id="PS50011"/>
    </source>
</evidence>
<name>A0A2P2CHS3_9ZZZZ</name>
<evidence type="ECO:0000256" key="2">
    <source>
        <dbReference type="ARBA" id="ARBA00022741"/>
    </source>
</evidence>